<evidence type="ECO:0000256" key="8">
    <source>
        <dbReference type="ARBA" id="ARBA00022553"/>
    </source>
</evidence>
<dbReference type="PROSITE" id="PS50011">
    <property type="entry name" value="PROTEIN_KINASE_DOM"/>
    <property type="match status" value="1"/>
</dbReference>
<dbReference type="Gene3D" id="3.80.10.10">
    <property type="entry name" value="Ribonuclease Inhibitor"/>
    <property type="match status" value="5"/>
</dbReference>
<evidence type="ECO:0000256" key="1">
    <source>
        <dbReference type="ARBA" id="ARBA00004162"/>
    </source>
</evidence>
<dbReference type="SMART" id="SM00220">
    <property type="entry name" value="S_TKc"/>
    <property type="match status" value="1"/>
</dbReference>
<keyword evidence="9" id="KW-0433">Leucine-rich repeat</keyword>
<evidence type="ECO:0000256" key="12">
    <source>
        <dbReference type="ARBA" id="ARBA00022729"/>
    </source>
</evidence>
<dbReference type="FunFam" id="3.80.10.10:FF:000095">
    <property type="entry name" value="LRR receptor-like serine/threonine-protein kinase GSO1"/>
    <property type="match status" value="1"/>
</dbReference>
<dbReference type="InterPro" id="IPR008271">
    <property type="entry name" value="Ser/Thr_kinase_AS"/>
</dbReference>
<dbReference type="InterPro" id="IPR051809">
    <property type="entry name" value="Plant_receptor-like_S/T_kinase"/>
</dbReference>
<keyword evidence="18 27" id="KW-0472">Membrane</keyword>
<keyword evidence="13" id="KW-0677">Repeat</keyword>
<dbReference type="Pfam" id="PF08263">
    <property type="entry name" value="LRRNT_2"/>
    <property type="match status" value="1"/>
</dbReference>
<keyword evidence="10" id="KW-0808">Transferase</keyword>
<evidence type="ECO:0000256" key="4">
    <source>
        <dbReference type="ARBA" id="ARBA00008684"/>
    </source>
</evidence>
<keyword evidence="7" id="KW-0723">Serine/threonine-protein kinase</keyword>
<dbReference type="InterPro" id="IPR032675">
    <property type="entry name" value="LRR_dom_sf"/>
</dbReference>
<evidence type="ECO:0000256" key="20">
    <source>
        <dbReference type="ARBA" id="ARBA00023180"/>
    </source>
</evidence>
<name>A0A8T0WKJ9_PANVG</name>
<evidence type="ECO:0000259" key="29">
    <source>
        <dbReference type="PROSITE" id="PS50011"/>
    </source>
</evidence>
<dbReference type="PRINTS" id="PR00019">
    <property type="entry name" value="LEURICHRPT"/>
</dbReference>
<feature type="signal peptide" evidence="28">
    <location>
        <begin position="1"/>
        <end position="26"/>
    </location>
</feature>
<dbReference type="OrthoDB" id="676979at2759"/>
<evidence type="ECO:0000256" key="15">
    <source>
        <dbReference type="ARBA" id="ARBA00022777"/>
    </source>
</evidence>
<accession>A0A8T0WKJ9</accession>
<evidence type="ECO:0000256" key="2">
    <source>
        <dbReference type="ARBA" id="ARBA00004389"/>
    </source>
</evidence>
<evidence type="ECO:0000256" key="5">
    <source>
        <dbReference type="ARBA" id="ARBA00012513"/>
    </source>
</evidence>
<evidence type="ECO:0000256" key="28">
    <source>
        <dbReference type="SAM" id="SignalP"/>
    </source>
</evidence>
<dbReference type="EMBL" id="CM029038">
    <property type="protein sequence ID" value="KAG2649492.1"/>
    <property type="molecule type" value="Genomic_DNA"/>
</dbReference>
<feature type="transmembrane region" description="Helical" evidence="27">
    <location>
        <begin position="790"/>
        <end position="813"/>
    </location>
</feature>
<proteinExistence type="inferred from homology"/>
<evidence type="ECO:0000256" key="10">
    <source>
        <dbReference type="ARBA" id="ARBA00022679"/>
    </source>
</evidence>
<protein>
    <recommendedName>
        <fullName evidence="25">Receptor kinase-like protein Xa21</fullName>
        <ecNumber evidence="5">2.7.11.1</ecNumber>
    </recommendedName>
</protein>
<keyword evidence="11 27" id="KW-0812">Transmembrane</keyword>
<dbReference type="GO" id="GO:0004674">
    <property type="term" value="F:protein serine/threonine kinase activity"/>
    <property type="evidence" value="ECO:0007669"/>
    <property type="project" value="UniProtKB-KW"/>
</dbReference>
<dbReference type="InterPro" id="IPR001245">
    <property type="entry name" value="Ser-Thr/Tyr_kinase_cat_dom"/>
</dbReference>
<keyword evidence="17 27" id="KW-1133">Transmembrane helix</keyword>
<evidence type="ECO:0000256" key="22">
    <source>
        <dbReference type="ARBA" id="ARBA00048679"/>
    </source>
</evidence>
<dbReference type="SMART" id="SM00365">
    <property type="entry name" value="LRR_SD22"/>
    <property type="match status" value="8"/>
</dbReference>
<evidence type="ECO:0000256" key="19">
    <source>
        <dbReference type="ARBA" id="ARBA00023170"/>
    </source>
</evidence>
<gene>
    <name evidence="30" type="ORF">PVAP13_1NG101000</name>
</gene>
<comment type="similarity">
    <text evidence="4">Belongs to the protein kinase superfamily. Ser/Thr protein kinase family.</text>
</comment>
<dbReference type="PANTHER" id="PTHR27008:SF538">
    <property type="entry name" value="PROTEIN KINASE DOMAIN-CONTAINING PROTEIN"/>
    <property type="match status" value="1"/>
</dbReference>
<dbReference type="EC" id="2.7.11.1" evidence="5"/>
<dbReference type="InterPro" id="IPR017441">
    <property type="entry name" value="Protein_kinase_ATP_BS"/>
</dbReference>
<dbReference type="FunFam" id="3.80.10.10:FF:000288">
    <property type="entry name" value="LRR receptor-like serine/threonine-protein kinase EFR"/>
    <property type="match status" value="1"/>
</dbReference>
<evidence type="ECO:0000256" key="9">
    <source>
        <dbReference type="ARBA" id="ARBA00022614"/>
    </source>
</evidence>
<comment type="function">
    <text evidence="24">The processed protein kinase Xa21 chain released by protein cleavage after X.oryzae pv. oryzae protein Ax21 detection translocates into the nucleus where it can bind and regulate WRKY62, a transcription factor. Confers resistance to the bacterial pathogen X.oryzae pv. oryzae (Xoo).</text>
</comment>
<comment type="caution">
    <text evidence="30">The sequence shown here is derived from an EMBL/GenBank/DDBJ whole genome shotgun (WGS) entry which is preliminary data.</text>
</comment>
<dbReference type="InterPro" id="IPR000719">
    <property type="entry name" value="Prot_kinase_dom"/>
</dbReference>
<keyword evidence="12 28" id="KW-0732">Signal</keyword>
<evidence type="ECO:0000256" key="25">
    <source>
        <dbReference type="ARBA" id="ARBA00072040"/>
    </source>
</evidence>
<evidence type="ECO:0000256" key="23">
    <source>
        <dbReference type="ARBA" id="ARBA00054320"/>
    </source>
</evidence>
<keyword evidence="19" id="KW-0675">Receptor</keyword>
<dbReference type="FunFam" id="3.30.200.20:FF:000432">
    <property type="entry name" value="LRR receptor-like serine/threonine-protein kinase EFR"/>
    <property type="match status" value="1"/>
</dbReference>
<dbReference type="InterPro" id="IPR001611">
    <property type="entry name" value="Leu-rich_rpt"/>
</dbReference>
<dbReference type="PANTHER" id="PTHR27008">
    <property type="entry name" value="OS04G0122200 PROTEIN"/>
    <property type="match status" value="1"/>
</dbReference>
<keyword evidence="8" id="KW-0597">Phosphoprotein</keyword>
<evidence type="ECO:0000256" key="14">
    <source>
        <dbReference type="ARBA" id="ARBA00022741"/>
    </source>
</evidence>
<comment type="subcellular location">
    <subcellularLocation>
        <location evidence="1">Cell membrane</location>
        <topology evidence="1">Single-pass membrane protein</topology>
    </subcellularLocation>
    <subcellularLocation>
        <location evidence="2">Endoplasmic reticulum membrane</location>
        <topology evidence="2">Single-pass membrane protein</topology>
    </subcellularLocation>
    <subcellularLocation>
        <location evidence="3">Membrane</location>
        <topology evidence="3">Single-pass type I membrane protein</topology>
    </subcellularLocation>
</comment>
<dbReference type="Pfam" id="PF13855">
    <property type="entry name" value="LRR_8"/>
    <property type="match status" value="3"/>
</dbReference>
<dbReference type="Gene3D" id="1.10.510.10">
    <property type="entry name" value="Transferase(Phosphotransferase) domain 1"/>
    <property type="match status" value="1"/>
</dbReference>
<dbReference type="PROSITE" id="PS00107">
    <property type="entry name" value="PROTEIN_KINASE_ATP"/>
    <property type="match status" value="1"/>
</dbReference>
<dbReference type="InterPro" id="IPR003591">
    <property type="entry name" value="Leu-rich_rpt_typical-subtyp"/>
</dbReference>
<dbReference type="InterPro" id="IPR013210">
    <property type="entry name" value="LRR_N_plant-typ"/>
</dbReference>
<evidence type="ECO:0000256" key="24">
    <source>
        <dbReference type="ARBA" id="ARBA00056628"/>
    </source>
</evidence>
<organism evidence="30 31">
    <name type="scientific">Panicum virgatum</name>
    <name type="common">Blackwell switchgrass</name>
    <dbReference type="NCBI Taxonomy" id="38727"/>
    <lineage>
        <taxon>Eukaryota</taxon>
        <taxon>Viridiplantae</taxon>
        <taxon>Streptophyta</taxon>
        <taxon>Embryophyta</taxon>
        <taxon>Tracheophyta</taxon>
        <taxon>Spermatophyta</taxon>
        <taxon>Magnoliopsida</taxon>
        <taxon>Liliopsida</taxon>
        <taxon>Poales</taxon>
        <taxon>Poaceae</taxon>
        <taxon>PACMAD clade</taxon>
        <taxon>Panicoideae</taxon>
        <taxon>Panicodae</taxon>
        <taxon>Paniceae</taxon>
        <taxon>Panicinae</taxon>
        <taxon>Panicum</taxon>
        <taxon>Panicum sect. Hiantes</taxon>
    </lineage>
</organism>
<dbReference type="FunFam" id="1.10.510.10:FF:000358">
    <property type="entry name" value="Putative leucine-rich repeat receptor-like serine/threonine-protein kinase"/>
    <property type="match status" value="1"/>
</dbReference>
<comment type="function">
    <text evidence="23">Receptor kinase that detects X.oryzae pv. oryzae protein Ax21 to promote innate immunity. Following X.oryzae pv. oryzae protein Ax21 detection, undergoes cleavage, releasing the processed protein kinase Xa21 chain.</text>
</comment>
<dbReference type="FunFam" id="3.80.10.10:FF:000627">
    <property type="entry name" value="Probable leucine-rich repeat receptor-like protein kinase At2g33170"/>
    <property type="match status" value="1"/>
</dbReference>
<evidence type="ECO:0000313" key="30">
    <source>
        <dbReference type="EMBL" id="KAG2649492.1"/>
    </source>
</evidence>
<dbReference type="InterPro" id="IPR011009">
    <property type="entry name" value="Kinase-like_dom_sf"/>
</dbReference>
<dbReference type="AlphaFoldDB" id="A0A8T0WKJ9"/>
<dbReference type="SUPFAM" id="SSF52058">
    <property type="entry name" value="L domain-like"/>
    <property type="match status" value="2"/>
</dbReference>
<keyword evidence="6" id="KW-1003">Cell membrane</keyword>
<comment type="catalytic activity">
    <reaction evidence="21">
        <text>L-threonyl-[protein] + ATP = O-phospho-L-threonyl-[protein] + ADP + H(+)</text>
        <dbReference type="Rhea" id="RHEA:46608"/>
        <dbReference type="Rhea" id="RHEA-COMP:11060"/>
        <dbReference type="Rhea" id="RHEA-COMP:11605"/>
        <dbReference type="ChEBI" id="CHEBI:15378"/>
        <dbReference type="ChEBI" id="CHEBI:30013"/>
        <dbReference type="ChEBI" id="CHEBI:30616"/>
        <dbReference type="ChEBI" id="CHEBI:61977"/>
        <dbReference type="ChEBI" id="CHEBI:456216"/>
        <dbReference type="EC" id="2.7.11.1"/>
    </reaction>
</comment>
<evidence type="ECO:0000256" key="16">
    <source>
        <dbReference type="ARBA" id="ARBA00022840"/>
    </source>
</evidence>
<comment type="catalytic activity">
    <reaction evidence="22">
        <text>L-seryl-[protein] + ATP = O-phospho-L-seryl-[protein] + ADP + H(+)</text>
        <dbReference type="Rhea" id="RHEA:17989"/>
        <dbReference type="Rhea" id="RHEA-COMP:9863"/>
        <dbReference type="Rhea" id="RHEA-COMP:11604"/>
        <dbReference type="ChEBI" id="CHEBI:15378"/>
        <dbReference type="ChEBI" id="CHEBI:29999"/>
        <dbReference type="ChEBI" id="CHEBI:30616"/>
        <dbReference type="ChEBI" id="CHEBI:83421"/>
        <dbReference type="ChEBI" id="CHEBI:456216"/>
        <dbReference type="EC" id="2.7.11.1"/>
    </reaction>
</comment>
<reference evidence="30" key="1">
    <citation type="submission" date="2020-05" db="EMBL/GenBank/DDBJ databases">
        <title>WGS assembly of Panicum virgatum.</title>
        <authorList>
            <person name="Lovell J.T."/>
            <person name="Jenkins J."/>
            <person name="Shu S."/>
            <person name="Juenger T.E."/>
            <person name="Schmutz J."/>
        </authorList>
    </citation>
    <scope>NUCLEOTIDE SEQUENCE</scope>
    <source>
        <strain evidence="30">AP13</strain>
    </source>
</reference>
<evidence type="ECO:0000256" key="6">
    <source>
        <dbReference type="ARBA" id="ARBA00022475"/>
    </source>
</evidence>
<evidence type="ECO:0000256" key="11">
    <source>
        <dbReference type="ARBA" id="ARBA00022692"/>
    </source>
</evidence>
<keyword evidence="14 26" id="KW-0547">Nucleotide-binding</keyword>
<feature type="binding site" evidence="26">
    <location>
        <position position="878"/>
    </location>
    <ligand>
        <name>ATP</name>
        <dbReference type="ChEBI" id="CHEBI:30616"/>
    </ligand>
</feature>
<dbReference type="Pfam" id="PF00560">
    <property type="entry name" value="LRR_1"/>
    <property type="match status" value="6"/>
</dbReference>
<evidence type="ECO:0000256" key="3">
    <source>
        <dbReference type="ARBA" id="ARBA00004479"/>
    </source>
</evidence>
<dbReference type="SMART" id="SM00369">
    <property type="entry name" value="LRR_TYP"/>
    <property type="match status" value="11"/>
</dbReference>
<dbReference type="SUPFAM" id="SSF56112">
    <property type="entry name" value="Protein kinase-like (PK-like)"/>
    <property type="match status" value="1"/>
</dbReference>
<dbReference type="FunFam" id="3.80.10.10:FF:000041">
    <property type="entry name" value="LRR receptor-like serine/threonine-protein kinase ERECTA"/>
    <property type="match status" value="1"/>
</dbReference>
<keyword evidence="20" id="KW-0325">Glycoprotein</keyword>
<sequence>MPLHLPSSQAPISAMLLLRRPPFLLAFVLLASSAGSVVPASSPVPSTGSSDTDRLALISFRSLVRSDPSRALAPWGNLSVPVCRWRGVACGLRGRGRGRVVELALGELNLAGTISPALGNLTYLRHLRLPSNRFHGVLPPELGNLHDLQTLNLSYNSIQGRIPPSLSNCSRLVSISLYGNKLQGEIPSELSSLHSLQILSLGENLLSGAIPTSIGGLVNLRRLALHRNNLTGGIPSEIGSLVNLVALALVSNQLSGTIPASLGNLSAVTTLNLEDNKLGGSIPPLQGLSSVKHLHLGQNKLEGTIPPWIGNLSTLISLDLQKNGLVGQIPETLGNLQQLEVLSLAENSLSGSIPGALGNLHALTGLYVAINKLEGPLPSSLLNLSSLEMLYVEYNNLTGVFPHNIGSKLSKLNYFLVSYNEFHDVLPSSLCNASQLQVIQTVYNFLSGTIPQCLGAHQKDLYSVHLLGNQFEATNEADWGFLTSLTNCSNMRELALNSNKLQGALPNSIGNISTRLEYLDISHNNITGTLTEGIGNLINLEKFYMDRNTLIGMIPTSLGNLKKLSQLYLSNNAFSGSIPVTLDNLTQLTILTLSSNAINGAIPSVLNKCPLEALDLSYNNLSGPIPKELFSISTLSSFINLAQNSLSGTLPSEVGDLKNLNQLDFSNNRISGEIPASIGECRSLEYLNTSGNLLQGTIPLSLGNLRGLLVLDLSNNSLSGMIPEILGSLPGLSSLNLSFNKFQGGVPQEGVFLNATAILITGNNGLCGGIPQLKLPPCLNHTTKKPSRKLVMIVSICSACVFITLVFALSAFYRKNEKVKANLQSSVICEQHMRISYAELANATNGFSPENLIGAGSFGSVYKGRVRVNEQHVTVAVKVINLMQRGASQSFIAECKTLKCARHRNLVKILTICSSIDFQGHDFKALVYEFIPNGNLDQRLHQHIMEDGEQKALYLIERLHIAIDVASSLDYLHQHKPTPIIHCDLKPSNVLLDSDMVAHVGDFGLARFLYQDLEKSSGWASMRGSIGYAAPEYGLGNEVSTHGDVYSYGILLLEMFTGKRPTDNEFGESIGLHKYVQMSLPDSMASIIDHQLQTEMMEGDQVRNSNSNSIREARTACITSVLQVGIWCSAEMPTDRPPIGDALRELQAIRDKLQSHMSVQGASPNR</sequence>
<feature type="domain" description="Protein kinase" evidence="29">
    <location>
        <begin position="847"/>
        <end position="1159"/>
    </location>
</feature>
<evidence type="ECO:0000313" key="31">
    <source>
        <dbReference type="Proteomes" id="UP000823388"/>
    </source>
</evidence>
<dbReference type="GO" id="GO:0005524">
    <property type="term" value="F:ATP binding"/>
    <property type="evidence" value="ECO:0007669"/>
    <property type="project" value="UniProtKB-UniRule"/>
</dbReference>
<keyword evidence="15" id="KW-0418">Kinase</keyword>
<keyword evidence="16 26" id="KW-0067">ATP-binding</keyword>
<dbReference type="Gene3D" id="3.30.200.20">
    <property type="entry name" value="Phosphorylase Kinase, domain 1"/>
    <property type="match status" value="1"/>
</dbReference>
<keyword evidence="31" id="KW-1185">Reference proteome</keyword>
<evidence type="ECO:0000256" key="13">
    <source>
        <dbReference type="ARBA" id="ARBA00022737"/>
    </source>
</evidence>
<evidence type="ECO:0000256" key="18">
    <source>
        <dbReference type="ARBA" id="ARBA00023136"/>
    </source>
</evidence>
<dbReference type="Pfam" id="PF07714">
    <property type="entry name" value="PK_Tyr_Ser-Thr"/>
    <property type="match status" value="1"/>
</dbReference>
<dbReference type="GO" id="GO:0005789">
    <property type="term" value="C:endoplasmic reticulum membrane"/>
    <property type="evidence" value="ECO:0007669"/>
    <property type="project" value="UniProtKB-SubCell"/>
</dbReference>
<dbReference type="Proteomes" id="UP000823388">
    <property type="component" value="Chromosome 1N"/>
</dbReference>
<feature type="chain" id="PRO_5035914856" description="Receptor kinase-like protein Xa21" evidence="28">
    <location>
        <begin position="27"/>
        <end position="1166"/>
    </location>
</feature>
<dbReference type="GO" id="GO:0005886">
    <property type="term" value="C:plasma membrane"/>
    <property type="evidence" value="ECO:0007669"/>
    <property type="project" value="UniProtKB-SubCell"/>
</dbReference>
<evidence type="ECO:0000256" key="7">
    <source>
        <dbReference type="ARBA" id="ARBA00022527"/>
    </source>
</evidence>
<evidence type="ECO:0000256" key="27">
    <source>
        <dbReference type="SAM" id="Phobius"/>
    </source>
</evidence>
<evidence type="ECO:0000256" key="17">
    <source>
        <dbReference type="ARBA" id="ARBA00022989"/>
    </source>
</evidence>
<evidence type="ECO:0000256" key="21">
    <source>
        <dbReference type="ARBA" id="ARBA00047899"/>
    </source>
</evidence>
<evidence type="ECO:0000256" key="26">
    <source>
        <dbReference type="PROSITE-ProRule" id="PRU10141"/>
    </source>
</evidence>
<dbReference type="PROSITE" id="PS00108">
    <property type="entry name" value="PROTEIN_KINASE_ST"/>
    <property type="match status" value="1"/>
</dbReference>